<dbReference type="SUPFAM" id="SSF103088">
    <property type="entry name" value="OmpA-like"/>
    <property type="match status" value="1"/>
</dbReference>
<keyword evidence="4 9" id="KW-0812">Transmembrane</keyword>
<dbReference type="PANTHER" id="PTHR30329:SF21">
    <property type="entry name" value="LIPOPROTEIN YIAD-RELATED"/>
    <property type="match status" value="1"/>
</dbReference>
<sequence length="293" mass="31035">MAATGANTRPIVIRRVKKIVGGHHGGAWKVAYADFVTAMMAFFLLLWLISNPDKQRQKGLAEYFSPSSATSLSQTTDASSSISGVSGMPGAGGHGRRAQSESVQAPKGQPSTKAATAGTSRGGSANIPDASLRVAAQELRVAIDSLPPDDQGRRQMRIEEDRDGLRISLTDTAARSMFKDGTAILNPFAREMLARVAGKLVKSDAQIVIEGHTNGVGNGGDEANWRLSGERALAARIAMIAAGLPVGRFAEMVAMADTRPVYPDQPDRPENRRITIVAKGAAPSLPIDASFRF</sequence>
<keyword evidence="3" id="KW-1003">Cell membrane</keyword>
<comment type="similarity">
    <text evidence="2">Belongs to the MotB family.</text>
</comment>
<proteinExistence type="inferred from homology"/>
<organism evidence="11 12">
    <name type="scientific">Sphingomonas mollis</name>
    <dbReference type="NCBI Taxonomy" id="2795726"/>
    <lineage>
        <taxon>Bacteria</taxon>
        <taxon>Pseudomonadati</taxon>
        <taxon>Pseudomonadota</taxon>
        <taxon>Alphaproteobacteria</taxon>
        <taxon>Sphingomonadales</taxon>
        <taxon>Sphingomonadaceae</taxon>
        <taxon>Sphingomonas</taxon>
    </lineage>
</organism>
<comment type="caution">
    <text evidence="11">The sequence shown here is derived from an EMBL/GenBank/DDBJ whole genome shotgun (WGS) entry which is preliminary data.</text>
</comment>
<keyword evidence="6 7" id="KW-0472">Membrane</keyword>
<dbReference type="Pfam" id="PF00691">
    <property type="entry name" value="OmpA"/>
    <property type="match status" value="1"/>
</dbReference>
<dbReference type="InterPro" id="IPR006665">
    <property type="entry name" value="OmpA-like"/>
</dbReference>
<evidence type="ECO:0000256" key="4">
    <source>
        <dbReference type="ARBA" id="ARBA00022692"/>
    </source>
</evidence>
<evidence type="ECO:0000256" key="7">
    <source>
        <dbReference type="PROSITE-ProRule" id="PRU00473"/>
    </source>
</evidence>
<dbReference type="InterPro" id="IPR025713">
    <property type="entry name" value="MotB-like_N_dom"/>
</dbReference>
<keyword evidence="12" id="KW-1185">Reference proteome</keyword>
<evidence type="ECO:0000259" key="10">
    <source>
        <dbReference type="PROSITE" id="PS51123"/>
    </source>
</evidence>
<keyword evidence="5 9" id="KW-1133">Transmembrane helix</keyword>
<evidence type="ECO:0000313" key="11">
    <source>
        <dbReference type="EMBL" id="MBJ6122118.1"/>
    </source>
</evidence>
<evidence type="ECO:0000256" key="6">
    <source>
        <dbReference type="ARBA" id="ARBA00023136"/>
    </source>
</evidence>
<dbReference type="PANTHER" id="PTHR30329">
    <property type="entry name" value="STATOR ELEMENT OF FLAGELLAR MOTOR COMPLEX"/>
    <property type="match status" value="1"/>
</dbReference>
<dbReference type="InterPro" id="IPR036737">
    <property type="entry name" value="OmpA-like_sf"/>
</dbReference>
<comment type="subcellular location">
    <subcellularLocation>
        <location evidence="1">Cell membrane</location>
        <topology evidence="1">Single-pass membrane protein</topology>
    </subcellularLocation>
</comment>
<evidence type="ECO:0000256" key="1">
    <source>
        <dbReference type="ARBA" id="ARBA00004162"/>
    </source>
</evidence>
<dbReference type="CDD" id="cd07185">
    <property type="entry name" value="OmpA_C-like"/>
    <property type="match status" value="1"/>
</dbReference>
<protein>
    <submittedName>
        <fullName evidence="11">OmpA family protein</fullName>
    </submittedName>
</protein>
<dbReference type="InterPro" id="IPR050330">
    <property type="entry name" value="Bact_OuterMem_StrucFunc"/>
</dbReference>
<reference evidence="12" key="1">
    <citation type="submission" date="2020-12" db="EMBL/GenBank/DDBJ databases">
        <title>Hymenobacter sp.</title>
        <authorList>
            <person name="Kim M.K."/>
        </authorList>
    </citation>
    <scope>NUCLEOTIDE SEQUENCE [LARGE SCALE GENOMIC DNA]</scope>
    <source>
        <strain evidence="12">BT553</strain>
    </source>
</reference>
<dbReference type="EMBL" id="JAELXS010000005">
    <property type="protein sequence ID" value="MBJ6122118.1"/>
    <property type="molecule type" value="Genomic_DNA"/>
</dbReference>
<evidence type="ECO:0000256" key="2">
    <source>
        <dbReference type="ARBA" id="ARBA00008914"/>
    </source>
</evidence>
<feature type="transmembrane region" description="Helical" evidence="9">
    <location>
        <begin position="30"/>
        <end position="49"/>
    </location>
</feature>
<accession>A0ABS0XQV2</accession>
<evidence type="ECO:0000256" key="3">
    <source>
        <dbReference type="ARBA" id="ARBA00022475"/>
    </source>
</evidence>
<feature type="compositionally biased region" description="Low complexity" evidence="8">
    <location>
        <begin position="111"/>
        <end position="125"/>
    </location>
</feature>
<dbReference type="Pfam" id="PF13677">
    <property type="entry name" value="MotB_plug"/>
    <property type="match status" value="1"/>
</dbReference>
<dbReference type="Proteomes" id="UP000640426">
    <property type="component" value="Unassembled WGS sequence"/>
</dbReference>
<dbReference type="Gene3D" id="3.30.1330.60">
    <property type="entry name" value="OmpA-like domain"/>
    <property type="match status" value="1"/>
</dbReference>
<evidence type="ECO:0000313" key="12">
    <source>
        <dbReference type="Proteomes" id="UP000640426"/>
    </source>
</evidence>
<dbReference type="RefSeq" id="WP_199037537.1">
    <property type="nucleotide sequence ID" value="NZ_JAELXS010000005.1"/>
</dbReference>
<dbReference type="PROSITE" id="PS51123">
    <property type="entry name" value="OMPA_2"/>
    <property type="match status" value="1"/>
</dbReference>
<feature type="compositionally biased region" description="Polar residues" evidence="8">
    <location>
        <begin position="65"/>
        <end position="84"/>
    </location>
</feature>
<feature type="region of interest" description="Disordered" evidence="8">
    <location>
        <begin position="64"/>
        <end position="128"/>
    </location>
</feature>
<evidence type="ECO:0000256" key="8">
    <source>
        <dbReference type="SAM" id="MobiDB-lite"/>
    </source>
</evidence>
<feature type="domain" description="OmpA-like" evidence="10">
    <location>
        <begin position="165"/>
        <end position="282"/>
    </location>
</feature>
<name>A0ABS0XQV2_9SPHN</name>
<gene>
    <name evidence="11" type="ORF">JAO74_09970</name>
</gene>
<evidence type="ECO:0000256" key="9">
    <source>
        <dbReference type="SAM" id="Phobius"/>
    </source>
</evidence>
<evidence type="ECO:0000256" key="5">
    <source>
        <dbReference type="ARBA" id="ARBA00022989"/>
    </source>
</evidence>